<feature type="transmembrane region" description="Helical" evidence="5">
    <location>
        <begin position="376"/>
        <end position="405"/>
    </location>
</feature>
<name>A0ABS5J6C3_9BACT</name>
<dbReference type="InterPro" id="IPR001902">
    <property type="entry name" value="SLC26A/SulP_fam"/>
</dbReference>
<proteinExistence type="predicted"/>
<keyword evidence="2 5" id="KW-0812">Transmembrane</keyword>
<evidence type="ECO:0000256" key="1">
    <source>
        <dbReference type="ARBA" id="ARBA00004141"/>
    </source>
</evidence>
<dbReference type="Proteomes" id="UP000676386">
    <property type="component" value="Unassembled WGS sequence"/>
</dbReference>
<feature type="transmembrane region" description="Helical" evidence="5">
    <location>
        <begin position="326"/>
        <end position="356"/>
    </location>
</feature>
<dbReference type="Pfam" id="PF01740">
    <property type="entry name" value="STAS"/>
    <property type="match status" value="1"/>
</dbReference>
<dbReference type="EMBL" id="JAGTXB010000017">
    <property type="protein sequence ID" value="MBS0030720.1"/>
    <property type="molecule type" value="Genomic_DNA"/>
</dbReference>
<feature type="domain" description="STAS" evidence="6">
    <location>
        <begin position="430"/>
        <end position="542"/>
    </location>
</feature>
<evidence type="ECO:0000313" key="8">
    <source>
        <dbReference type="Proteomes" id="UP000676386"/>
    </source>
</evidence>
<evidence type="ECO:0000313" key="7">
    <source>
        <dbReference type="EMBL" id="MBS0030720.1"/>
    </source>
</evidence>
<dbReference type="InterPro" id="IPR011547">
    <property type="entry name" value="SLC26A/SulP_dom"/>
</dbReference>
<evidence type="ECO:0000256" key="4">
    <source>
        <dbReference type="ARBA" id="ARBA00023136"/>
    </source>
</evidence>
<evidence type="ECO:0000256" key="5">
    <source>
        <dbReference type="SAM" id="Phobius"/>
    </source>
</evidence>
<keyword evidence="3 5" id="KW-1133">Transmembrane helix</keyword>
<gene>
    <name evidence="7" type="primary">sulP</name>
    <name evidence="7" type="ORF">KE626_25565</name>
</gene>
<evidence type="ECO:0000256" key="2">
    <source>
        <dbReference type="ARBA" id="ARBA00022692"/>
    </source>
</evidence>
<feature type="transmembrane region" description="Helical" evidence="5">
    <location>
        <begin position="21"/>
        <end position="45"/>
    </location>
</feature>
<organism evidence="7 8">
    <name type="scientific">Chitinophaga hostae</name>
    <dbReference type="NCBI Taxonomy" id="2831022"/>
    <lineage>
        <taxon>Bacteria</taxon>
        <taxon>Pseudomonadati</taxon>
        <taxon>Bacteroidota</taxon>
        <taxon>Chitinophagia</taxon>
        <taxon>Chitinophagales</taxon>
        <taxon>Chitinophagaceae</taxon>
        <taxon>Chitinophaga</taxon>
    </lineage>
</organism>
<sequence>MFKPALLETLKGYSRSQFIKDLLAGVIVGIVALPLAIAFAIASGVSPEKGLYTAVIAGFIISAFGGSKVQIGGPTGAFIVIVYDIVQQHGVNGLIIATFMAGIILITMGIARLGSVIKFIPYPLIVGFTSGIALVIFSSQVKDFLGLQMAAVPADFFKKWVVYGQHLSTVNYYSMAIAAFTTLVVFLWPRVTHRIPGSLIAILLTTLAAGLFHLPVDTIGSRFGAIPSMLPHPSLPQLDFDTIRLLIQPAFTIALLGAIESLLSAVVADGMTGSTHKSNIELVAQGAGNIMSSLFGGIPATGAIARTATNIRNGGRTPVAGITHALTLLLIMVFIGKWAALIPMATLAGILVVVTYNMSEWENFVAIIKGPKSDVVILIFTFLLTVAVDLTVAIEIGMILSAFLFMRKMAQLSNVSIITGQINTGSDPLAAAKYAIPPGVEVFEITGPLFFGAAYKFKDASKFIENAPRVLIIRMRLVPIIDATGIQALKDVNRDMRHRGIKLILSEVQTNKVYEELKKTRLLFNIGKANVVDTFEKAIQRSEKIIAEKQQ</sequence>
<reference evidence="7 8" key="1">
    <citation type="submission" date="2021-04" db="EMBL/GenBank/DDBJ databases">
        <title>Chitinophaga sp. nov., isolated from the rhizosphere soil.</title>
        <authorList>
            <person name="He S."/>
        </authorList>
    </citation>
    <scope>NUCLEOTIDE SEQUENCE [LARGE SCALE GENOMIC DNA]</scope>
    <source>
        <strain evidence="7 8">2R12</strain>
    </source>
</reference>
<dbReference type="PROSITE" id="PS50801">
    <property type="entry name" value="STAS"/>
    <property type="match status" value="1"/>
</dbReference>
<dbReference type="Pfam" id="PF00916">
    <property type="entry name" value="Sulfate_transp"/>
    <property type="match status" value="1"/>
</dbReference>
<dbReference type="CDD" id="cd07042">
    <property type="entry name" value="STAS_SulP_like_sulfate_transporter"/>
    <property type="match status" value="1"/>
</dbReference>
<feature type="transmembrane region" description="Helical" evidence="5">
    <location>
        <begin position="195"/>
        <end position="214"/>
    </location>
</feature>
<accession>A0ABS5J6C3</accession>
<evidence type="ECO:0000259" key="6">
    <source>
        <dbReference type="PROSITE" id="PS50801"/>
    </source>
</evidence>
<comment type="subcellular location">
    <subcellularLocation>
        <location evidence="1">Membrane</location>
        <topology evidence="1">Multi-pass membrane protein</topology>
    </subcellularLocation>
</comment>
<keyword evidence="8" id="KW-1185">Reference proteome</keyword>
<dbReference type="Gene3D" id="3.30.750.24">
    <property type="entry name" value="STAS domain"/>
    <property type="match status" value="1"/>
</dbReference>
<dbReference type="SUPFAM" id="SSF52091">
    <property type="entry name" value="SpoIIaa-like"/>
    <property type="match status" value="1"/>
</dbReference>
<protein>
    <submittedName>
        <fullName evidence="7">Sulfate permease</fullName>
    </submittedName>
</protein>
<feature type="transmembrane region" description="Helical" evidence="5">
    <location>
        <begin position="94"/>
        <end position="113"/>
    </location>
</feature>
<dbReference type="InterPro" id="IPR002645">
    <property type="entry name" value="STAS_dom"/>
</dbReference>
<feature type="transmembrane region" description="Helical" evidence="5">
    <location>
        <begin position="245"/>
        <end position="268"/>
    </location>
</feature>
<feature type="transmembrane region" description="Helical" evidence="5">
    <location>
        <begin position="170"/>
        <end position="188"/>
    </location>
</feature>
<comment type="caution">
    <text evidence="7">The sequence shown here is derived from an EMBL/GenBank/DDBJ whole genome shotgun (WGS) entry which is preliminary data.</text>
</comment>
<dbReference type="PANTHER" id="PTHR11814">
    <property type="entry name" value="SULFATE TRANSPORTER"/>
    <property type="match status" value="1"/>
</dbReference>
<feature type="transmembrane region" description="Helical" evidence="5">
    <location>
        <begin position="51"/>
        <end position="82"/>
    </location>
</feature>
<feature type="transmembrane region" description="Helical" evidence="5">
    <location>
        <begin position="119"/>
        <end position="137"/>
    </location>
</feature>
<keyword evidence="4 5" id="KW-0472">Membrane</keyword>
<evidence type="ECO:0000256" key="3">
    <source>
        <dbReference type="ARBA" id="ARBA00022989"/>
    </source>
</evidence>
<dbReference type="InterPro" id="IPR036513">
    <property type="entry name" value="STAS_dom_sf"/>
</dbReference>
<dbReference type="NCBIfam" id="TIGR00815">
    <property type="entry name" value="sulP"/>
    <property type="match status" value="1"/>
</dbReference>